<evidence type="ECO:0000313" key="2">
    <source>
        <dbReference type="Proteomes" id="UP001154282"/>
    </source>
</evidence>
<proteinExistence type="predicted"/>
<feature type="non-terminal residue" evidence="1">
    <location>
        <position position="71"/>
    </location>
</feature>
<comment type="caution">
    <text evidence="1">The sequence shown here is derived from an EMBL/GenBank/DDBJ whole genome shotgun (WGS) entry which is preliminary data.</text>
</comment>
<sequence>MQIWVFRRFGSRPVLGVKILKTEVHPIVFVVCRPSDLSFSLCCLDVEMSSTVGPTRFHRRRLRFPLPSDGW</sequence>
<dbReference type="Proteomes" id="UP001154282">
    <property type="component" value="Unassembled WGS sequence"/>
</dbReference>
<gene>
    <name evidence="1" type="ORF">LITE_LOCUS18645</name>
</gene>
<dbReference type="AlphaFoldDB" id="A0AAV0KFX7"/>
<keyword evidence="2" id="KW-1185">Reference proteome</keyword>
<accession>A0AAV0KFX7</accession>
<reference evidence="1" key="1">
    <citation type="submission" date="2022-08" db="EMBL/GenBank/DDBJ databases">
        <authorList>
            <person name="Gutierrez-Valencia J."/>
        </authorList>
    </citation>
    <scope>NUCLEOTIDE SEQUENCE</scope>
</reference>
<name>A0AAV0KFX7_9ROSI</name>
<protein>
    <submittedName>
        <fullName evidence="1">Uncharacterized protein</fullName>
    </submittedName>
</protein>
<dbReference type="EMBL" id="CAMGYJ010000005">
    <property type="protein sequence ID" value="CAI0421145.1"/>
    <property type="molecule type" value="Genomic_DNA"/>
</dbReference>
<organism evidence="1 2">
    <name type="scientific">Linum tenue</name>
    <dbReference type="NCBI Taxonomy" id="586396"/>
    <lineage>
        <taxon>Eukaryota</taxon>
        <taxon>Viridiplantae</taxon>
        <taxon>Streptophyta</taxon>
        <taxon>Embryophyta</taxon>
        <taxon>Tracheophyta</taxon>
        <taxon>Spermatophyta</taxon>
        <taxon>Magnoliopsida</taxon>
        <taxon>eudicotyledons</taxon>
        <taxon>Gunneridae</taxon>
        <taxon>Pentapetalae</taxon>
        <taxon>rosids</taxon>
        <taxon>fabids</taxon>
        <taxon>Malpighiales</taxon>
        <taxon>Linaceae</taxon>
        <taxon>Linum</taxon>
    </lineage>
</organism>
<evidence type="ECO:0000313" key="1">
    <source>
        <dbReference type="EMBL" id="CAI0421145.1"/>
    </source>
</evidence>